<sequence>MEQEQLFIESEESAIEALAQRIGGLKKLGALMYPDLLTDDAHKLLLNKLNPKNRAVFSSIDSRLAKRIGAQFDCHIYKWWCDDTIGYQRSQPADPKDSNEELVERMEAAAKVMAKCVDILDRRKSAELKSVK</sequence>
<gene>
    <name evidence="1" type="ORF">LCGC14_2743810</name>
</gene>
<organism evidence="1">
    <name type="scientific">marine sediment metagenome</name>
    <dbReference type="NCBI Taxonomy" id="412755"/>
    <lineage>
        <taxon>unclassified sequences</taxon>
        <taxon>metagenomes</taxon>
        <taxon>ecological metagenomes</taxon>
    </lineage>
</organism>
<dbReference type="EMBL" id="LAZR01049980">
    <property type="protein sequence ID" value="KKK88374.1"/>
    <property type="molecule type" value="Genomic_DNA"/>
</dbReference>
<name>A0A0F9BCN9_9ZZZZ</name>
<proteinExistence type="predicted"/>
<comment type="caution">
    <text evidence="1">The sequence shown here is derived from an EMBL/GenBank/DDBJ whole genome shotgun (WGS) entry which is preliminary data.</text>
</comment>
<dbReference type="AlphaFoldDB" id="A0A0F9BCN9"/>
<reference evidence="1" key="1">
    <citation type="journal article" date="2015" name="Nature">
        <title>Complex archaea that bridge the gap between prokaryotes and eukaryotes.</title>
        <authorList>
            <person name="Spang A."/>
            <person name="Saw J.H."/>
            <person name="Jorgensen S.L."/>
            <person name="Zaremba-Niedzwiedzka K."/>
            <person name="Martijn J."/>
            <person name="Lind A.E."/>
            <person name="van Eijk R."/>
            <person name="Schleper C."/>
            <person name="Guy L."/>
            <person name="Ettema T.J."/>
        </authorList>
    </citation>
    <scope>NUCLEOTIDE SEQUENCE</scope>
</reference>
<evidence type="ECO:0000313" key="1">
    <source>
        <dbReference type="EMBL" id="KKK88374.1"/>
    </source>
</evidence>
<protein>
    <submittedName>
        <fullName evidence="1">Uncharacterized protein</fullName>
    </submittedName>
</protein>
<accession>A0A0F9BCN9</accession>